<dbReference type="Proteomes" id="UP001431783">
    <property type="component" value="Unassembled WGS sequence"/>
</dbReference>
<dbReference type="EMBL" id="JARQZJ010000121">
    <property type="protein sequence ID" value="KAK9888711.1"/>
    <property type="molecule type" value="Genomic_DNA"/>
</dbReference>
<keyword evidence="2" id="KW-1185">Reference proteome</keyword>
<reference evidence="1 2" key="1">
    <citation type="submission" date="2023-03" db="EMBL/GenBank/DDBJ databases">
        <title>Genome insight into feeding habits of ladybird beetles.</title>
        <authorList>
            <person name="Li H.-S."/>
            <person name="Huang Y.-H."/>
            <person name="Pang H."/>
        </authorList>
    </citation>
    <scope>NUCLEOTIDE SEQUENCE [LARGE SCALE GENOMIC DNA]</scope>
    <source>
        <strain evidence="1">SYSU_2023b</strain>
        <tissue evidence="1">Whole body</tissue>
    </source>
</reference>
<gene>
    <name evidence="1" type="ORF">WA026_000939</name>
</gene>
<proteinExistence type="predicted"/>
<evidence type="ECO:0000313" key="2">
    <source>
        <dbReference type="Proteomes" id="UP001431783"/>
    </source>
</evidence>
<dbReference type="AlphaFoldDB" id="A0AAW1V6V9"/>
<name>A0AAW1V6V9_9CUCU</name>
<evidence type="ECO:0000313" key="1">
    <source>
        <dbReference type="EMBL" id="KAK9888711.1"/>
    </source>
</evidence>
<organism evidence="1 2">
    <name type="scientific">Henosepilachna vigintioctopunctata</name>
    <dbReference type="NCBI Taxonomy" id="420089"/>
    <lineage>
        <taxon>Eukaryota</taxon>
        <taxon>Metazoa</taxon>
        <taxon>Ecdysozoa</taxon>
        <taxon>Arthropoda</taxon>
        <taxon>Hexapoda</taxon>
        <taxon>Insecta</taxon>
        <taxon>Pterygota</taxon>
        <taxon>Neoptera</taxon>
        <taxon>Endopterygota</taxon>
        <taxon>Coleoptera</taxon>
        <taxon>Polyphaga</taxon>
        <taxon>Cucujiformia</taxon>
        <taxon>Coccinelloidea</taxon>
        <taxon>Coccinellidae</taxon>
        <taxon>Epilachninae</taxon>
        <taxon>Epilachnini</taxon>
        <taxon>Henosepilachna</taxon>
    </lineage>
</organism>
<accession>A0AAW1V6V9</accession>
<sequence length="68" mass="7642">MQHHPRPWYLPWGVPMQKMMAVHYHPGSLQPFPQLILTRLPAAPLTALGGGFGTQPALRQPREVSYAL</sequence>
<comment type="caution">
    <text evidence="1">The sequence shown here is derived from an EMBL/GenBank/DDBJ whole genome shotgun (WGS) entry which is preliminary data.</text>
</comment>
<protein>
    <submittedName>
        <fullName evidence="1">Uncharacterized protein</fullName>
    </submittedName>
</protein>